<sequence length="122" mass="13909">MKVLIKKPAVCEELVVSEKLKGFSSKKVSESVCENELRTVRNARGQSTRVQKKGHHGCSRKSKRKKIWKVVTKVKSVFPDNSKNKKEEKKHIIMVFSCQLKKKLKHQGNENAEASGELHTPK</sequence>
<dbReference type="EMBL" id="JAATJU010022845">
    <property type="protein sequence ID" value="KAH0509518.1"/>
    <property type="molecule type" value="Genomic_DNA"/>
</dbReference>
<gene>
    <name evidence="2" type="ORF">LTLLF_103960</name>
    <name evidence="3" type="ORF">LTLLF_104110</name>
</gene>
<organism evidence="2 4">
    <name type="scientific">Microtus ochrogaster</name>
    <name type="common">Prairie vole</name>
    <dbReference type="NCBI Taxonomy" id="79684"/>
    <lineage>
        <taxon>Eukaryota</taxon>
        <taxon>Metazoa</taxon>
        <taxon>Chordata</taxon>
        <taxon>Craniata</taxon>
        <taxon>Vertebrata</taxon>
        <taxon>Euteleostomi</taxon>
        <taxon>Mammalia</taxon>
        <taxon>Eutheria</taxon>
        <taxon>Euarchontoglires</taxon>
        <taxon>Glires</taxon>
        <taxon>Rodentia</taxon>
        <taxon>Myomorpha</taxon>
        <taxon>Muroidea</taxon>
        <taxon>Cricetidae</taxon>
        <taxon>Arvicolinae</taxon>
        <taxon>Microtus</taxon>
    </lineage>
</organism>
<evidence type="ECO:0000256" key="1">
    <source>
        <dbReference type="SAM" id="MobiDB-lite"/>
    </source>
</evidence>
<dbReference type="EMBL" id="JAATJU010022845">
    <property type="protein sequence ID" value="KAH0509548.1"/>
    <property type="molecule type" value="Genomic_DNA"/>
</dbReference>
<dbReference type="Proteomes" id="UP000710432">
    <property type="component" value="Unassembled WGS sequence"/>
</dbReference>
<accession>A0A8J6GEZ9</accession>
<reference evidence="2" key="1">
    <citation type="submission" date="2020-03" db="EMBL/GenBank/DDBJ databases">
        <title>Studies in the Genomics of Life Span.</title>
        <authorList>
            <person name="Glass D."/>
        </authorList>
    </citation>
    <scope>NUCLEOTIDE SEQUENCE</scope>
    <source>
        <strain evidence="2">LTLLF</strain>
        <tissue evidence="2">Muscle</tissue>
    </source>
</reference>
<evidence type="ECO:0000313" key="3">
    <source>
        <dbReference type="EMBL" id="KAH0509548.1"/>
    </source>
</evidence>
<feature type="region of interest" description="Disordered" evidence="1">
    <location>
        <begin position="45"/>
        <end position="65"/>
    </location>
</feature>
<feature type="compositionally biased region" description="Basic residues" evidence="1">
    <location>
        <begin position="50"/>
        <end position="65"/>
    </location>
</feature>
<evidence type="ECO:0000313" key="4">
    <source>
        <dbReference type="Proteomes" id="UP000710432"/>
    </source>
</evidence>
<name>A0A8J6GEZ9_MICOH</name>
<dbReference type="AlphaFoldDB" id="A0A8J6GEZ9"/>
<proteinExistence type="predicted"/>
<evidence type="ECO:0000313" key="2">
    <source>
        <dbReference type="EMBL" id="KAH0509518.1"/>
    </source>
</evidence>
<protein>
    <submittedName>
        <fullName evidence="2">Uncharacterized protein</fullName>
    </submittedName>
</protein>
<comment type="caution">
    <text evidence="2">The sequence shown here is derived from an EMBL/GenBank/DDBJ whole genome shotgun (WGS) entry which is preliminary data.</text>
</comment>